<reference evidence="8 9" key="1">
    <citation type="submission" date="2020-06" db="EMBL/GenBank/DDBJ databases">
        <authorList>
            <person name="Criscuolo A."/>
        </authorList>
    </citation>
    <scope>NUCLEOTIDE SEQUENCE [LARGE SCALE GENOMIC DNA]</scope>
    <source>
        <strain evidence="8">PXU-55</strain>
    </source>
</reference>
<comment type="subcellular location">
    <subcellularLocation>
        <location evidence="1">Cell outer membrane</location>
    </subcellularLocation>
</comment>
<keyword evidence="9" id="KW-1185">Reference proteome</keyword>
<dbReference type="PANTHER" id="PTHR30026">
    <property type="entry name" value="OUTER MEMBRANE PROTEIN TOLC"/>
    <property type="match status" value="1"/>
</dbReference>
<evidence type="ECO:0000256" key="1">
    <source>
        <dbReference type="ARBA" id="ARBA00004442"/>
    </source>
</evidence>
<dbReference type="Proteomes" id="UP000533639">
    <property type="component" value="Unassembled WGS sequence"/>
</dbReference>
<name>A0A9N8J5V4_9FLAO</name>
<dbReference type="EMBL" id="CAIJDE010000058">
    <property type="protein sequence ID" value="CAC9976076.1"/>
    <property type="molecule type" value="Genomic_DNA"/>
</dbReference>
<sequence>MNSRIQFVNSWQKKNNMNIKNIYCTLIVLFFCVFKTNAQEVLTIEEAMKIALENNFEIKIAKNNSTISETNVTVGNAGILPTATANIVDNNSVTNSTQVRQDGTSTTLNNAKNNSLTYGVSLGWTVFDGMRMFARYDQLKELQKLGDSELKRTILVKIGQVNAAYYDLVQQQHQLAALDTTIVISKQRVELAQNRFTIGKASKLEVLNAQVDLNTDQVTLLRQKESYANAKILLNQYLARDPKINFKVTDVVTVDDKLVLADLMNLAQKQNPALESQIINKRIAELQLKQVKASRYPTVNLTSGYNFAESQSSLGFTSENSSRGFTYGFNASMNIFDGFNQHRNEKVAKLQIENSQIAIDQQNMILNTQLSTAFQTYLTNLELIDLEENNEAIARQNLEITLDKFRIGTITTIDFRTAQLNYVNAKVRYSNAQYEAKLSEIALKELAGNINF</sequence>
<dbReference type="InterPro" id="IPR051906">
    <property type="entry name" value="TolC-like"/>
</dbReference>
<proteinExistence type="inferred from homology"/>
<dbReference type="AlphaFoldDB" id="A0A9N8J5V4"/>
<evidence type="ECO:0000256" key="7">
    <source>
        <dbReference type="ARBA" id="ARBA00023237"/>
    </source>
</evidence>
<evidence type="ECO:0000256" key="3">
    <source>
        <dbReference type="ARBA" id="ARBA00022448"/>
    </source>
</evidence>
<protein>
    <submittedName>
        <fullName evidence="8">TolC family protein</fullName>
    </submittedName>
</protein>
<evidence type="ECO:0000256" key="4">
    <source>
        <dbReference type="ARBA" id="ARBA00022452"/>
    </source>
</evidence>
<keyword evidence="6" id="KW-0472">Membrane</keyword>
<dbReference type="SUPFAM" id="SSF56954">
    <property type="entry name" value="Outer membrane efflux proteins (OEP)"/>
    <property type="match status" value="1"/>
</dbReference>
<accession>A0A9N8J5V4</accession>
<dbReference type="GO" id="GO:0015562">
    <property type="term" value="F:efflux transmembrane transporter activity"/>
    <property type="evidence" value="ECO:0007669"/>
    <property type="project" value="InterPro"/>
</dbReference>
<evidence type="ECO:0000256" key="2">
    <source>
        <dbReference type="ARBA" id="ARBA00007613"/>
    </source>
</evidence>
<comment type="caution">
    <text evidence="8">The sequence shown here is derived from an EMBL/GenBank/DDBJ whole genome shotgun (WGS) entry which is preliminary data.</text>
</comment>
<dbReference type="GO" id="GO:0009279">
    <property type="term" value="C:cell outer membrane"/>
    <property type="evidence" value="ECO:0007669"/>
    <property type="project" value="UniProtKB-SubCell"/>
</dbReference>
<evidence type="ECO:0000313" key="9">
    <source>
        <dbReference type="Proteomes" id="UP000533639"/>
    </source>
</evidence>
<dbReference type="Pfam" id="PF02321">
    <property type="entry name" value="OEP"/>
    <property type="match status" value="2"/>
</dbReference>
<comment type="similarity">
    <text evidence="2">Belongs to the outer membrane factor (OMF) (TC 1.B.17) family.</text>
</comment>
<keyword evidence="4" id="KW-1134">Transmembrane beta strand</keyword>
<dbReference type="Gene3D" id="1.20.1600.10">
    <property type="entry name" value="Outer membrane efflux proteins (OEP)"/>
    <property type="match status" value="1"/>
</dbReference>
<keyword evidence="5" id="KW-0812">Transmembrane</keyword>
<dbReference type="GO" id="GO:0015288">
    <property type="term" value="F:porin activity"/>
    <property type="evidence" value="ECO:0007669"/>
    <property type="project" value="TreeGrafter"/>
</dbReference>
<organism evidence="8 9">
    <name type="scientific">Flavobacterium panici</name>
    <dbReference type="NCBI Taxonomy" id="2654843"/>
    <lineage>
        <taxon>Bacteria</taxon>
        <taxon>Pseudomonadati</taxon>
        <taxon>Bacteroidota</taxon>
        <taxon>Flavobacteriia</taxon>
        <taxon>Flavobacteriales</taxon>
        <taxon>Flavobacteriaceae</taxon>
        <taxon>Flavobacterium</taxon>
    </lineage>
</organism>
<dbReference type="PANTHER" id="PTHR30026:SF20">
    <property type="entry name" value="OUTER MEMBRANE PROTEIN TOLC"/>
    <property type="match status" value="1"/>
</dbReference>
<gene>
    <name evidence="8" type="ORF">FLAPXU55_03799</name>
</gene>
<evidence type="ECO:0000256" key="5">
    <source>
        <dbReference type="ARBA" id="ARBA00022692"/>
    </source>
</evidence>
<dbReference type="InterPro" id="IPR003423">
    <property type="entry name" value="OMP_efflux"/>
</dbReference>
<evidence type="ECO:0000313" key="8">
    <source>
        <dbReference type="EMBL" id="CAC9976076.1"/>
    </source>
</evidence>
<dbReference type="GO" id="GO:1990281">
    <property type="term" value="C:efflux pump complex"/>
    <property type="evidence" value="ECO:0007669"/>
    <property type="project" value="TreeGrafter"/>
</dbReference>
<keyword evidence="7" id="KW-0998">Cell outer membrane</keyword>
<evidence type="ECO:0000256" key="6">
    <source>
        <dbReference type="ARBA" id="ARBA00023136"/>
    </source>
</evidence>
<keyword evidence="3" id="KW-0813">Transport</keyword>